<gene>
    <name evidence="7" type="ORF">ATJ88_0033</name>
</gene>
<evidence type="ECO:0000259" key="6">
    <source>
        <dbReference type="PROSITE" id="PS50850"/>
    </source>
</evidence>
<sequence>MGTERRARAAAGAFFFVQGLCFAGLLAQVPTLQRGLGISDAELTLVLLVVPVVAGAGSVLAGHLAPRTGSAWLLRVAGPLVAVAVLTTAFAPSALVLYPVVAVVGLLLGVVDATMNMQGVAVQRRYGRSLLNSFHGCWSVGGILGALAAVLAHGLGWSLAGGLALVAVVGVAVDLAAAPFLDARADGPTSSPAGPVPVVAAVPVPWRPVLLVGTAVAIVYLADSAVSSWSTKYVADVLAAADAVAPLGLAAYLGCQLVGRLAADTVVDRVGPRRTVVVGGTVGAAGLLLVAVAPTPSVAVLGFGATGLGLSVVVPLAFSVAGALDRTGVAVARVNVFNYVGFVLGAAVVGGVAELADLRWAFAVPAVLALGVVALAPAFRPATSDAHRGEVAGTPPR</sequence>
<dbReference type="PANTHER" id="PTHR23514">
    <property type="entry name" value="BYPASS OF STOP CODON PROTEIN 6"/>
    <property type="match status" value="1"/>
</dbReference>
<keyword evidence="8" id="KW-1185">Reference proteome</keyword>
<comment type="caution">
    <text evidence="7">The sequence shown here is derived from an EMBL/GenBank/DDBJ whole genome shotgun (WGS) entry which is preliminary data.</text>
</comment>
<organism evidence="7 8">
    <name type="scientific">Isoptericola jiangsuensis</name>
    <dbReference type="NCBI Taxonomy" id="548579"/>
    <lineage>
        <taxon>Bacteria</taxon>
        <taxon>Bacillati</taxon>
        <taxon>Actinomycetota</taxon>
        <taxon>Actinomycetes</taxon>
        <taxon>Micrococcales</taxon>
        <taxon>Promicromonosporaceae</taxon>
        <taxon>Isoptericola</taxon>
    </lineage>
</organism>
<dbReference type="GO" id="GO:0022857">
    <property type="term" value="F:transmembrane transporter activity"/>
    <property type="evidence" value="ECO:0007669"/>
    <property type="project" value="InterPro"/>
</dbReference>
<reference evidence="7 8" key="1">
    <citation type="submission" date="2017-10" db="EMBL/GenBank/DDBJ databases">
        <title>Sequencing the genomes of 1000 actinobacteria strains.</title>
        <authorList>
            <person name="Klenk H.-P."/>
        </authorList>
    </citation>
    <scope>NUCLEOTIDE SEQUENCE [LARGE SCALE GENOMIC DNA]</scope>
    <source>
        <strain evidence="7 8">DSM 21863</strain>
    </source>
</reference>
<evidence type="ECO:0000256" key="5">
    <source>
        <dbReference type="SAM" id="Phobius"/>
    </source>
</evidence>
<evidence type="ECO:0000313" key="8">
    <source>
        <dbReference type="Proteomes" id="UP000224130"/>
    </source>
</evidence>
<feature type="domain" description="Major facilitator superfamily (MFS) profile" evidence="6">
    <location>
        <begin position="7"/>
        <end position="384"/>
    </location>
</feature>
<dbReference type="InterPro" id="IPR051788">
    <property type="entry name" value="MFS_Transporter"/>
</dbReference>
<dbReference type="InterPro" id="IPR020846">
    <property type="entry name" value="MFS_dom"/>
</dbReference>
<feature type="transmembrane region" description="Helical" evidence="5">
    <location>
        <begin position="276"/>
        <end position="293"/>
    </location>
</feature>
<feature type="transmembrane region" description="Helical" evidence="5">
    <location>
        <begin position="299"/>
        <end position="324"/>
    </location>
</feature>
<dbReference type="EMBL" id="PDJJ01000001">
    <property type="protein sequence ID" value="PFG41398.1"/>
    <property type="molecule type" value="Genomic_DNA"/>
</dbReference>
<evidence type="ECO:0000256" key="3">
    <source>
        <dbReference type="ARBA" id="ARBA00022989"/>
    </source>
</evidence>
<feature type="transmembrane region" description="Helical" evidence="5">
    <location>
        <begin position="72"/>
        <end position="90"/>
    </location>
</feature>
<keyword evidence="2 5" id="KW-0812">Transmembrane</keyword>
<dbReference type="Pfam" id="PF07690">
    <property type="entry name" value="MFS_1"/>
    <property type="match status" value="1"/>
</dbReference>
<evidence type="ECO:0000313" key="7">
    <source>
        <dbReference type="EMBL" id="PFG41398.1"/>
    </source>
</evidence>
<keyword evidence="3 5" id="KW-1133">Transmembrane helix</keyword>
<feature type="transmembrane region" description="Helical" evidence="5">
    <location>
        <begin position="96"/>
        <end position="115"/>
    </location>
</feature>
<protein>
    <submittedName>
        <fullName evidence="7">Fucose permease</fullName>
    </submittedName>
</protein>
<dbReference type="PANTHER" id="PTHR23514:SF13">
    <property type="entry name" value="INNER MEMBRANE PROTEIN YBJJ"/>
    <property type="match status" value="1"/>
</dbReference>
<name>A0A2A9ERB0_9MICO</name>
<evidence type="ECO:0000256" key="1">
    <source>
        <dbReference type="ARBA" id="ARBA00004651"/>
    </source>
</evidence>
<feature type="transmembrane region" description="Helical" evidence="5">
    <location>
        <begin position="193"/>
        <end position="221"/>
    </location>
</feature>
<dbReference type="CDD" id="cd17393">
    <property type="entry name" value="MFS_MosC_like"/>
    <property type="match status" value="1"/>
</dbReference>
<feature type="transmembrane region" description="Helical" evidence="5">
    <location>
        <begin position="162"/>
        <end position="181"/>
    </location>
</feature>
<evidence type="ECO:0000256" key="4">
    <source>
        <dbReference type="ARBA" id="ARBA00023136"/>
    </source>
</evidence>
<keyword evidence="4 5" id="KW-0472">Membrane</keyword>
<dbReference type="InterPro" id="IPR036259">
    <property type="entry name" value="MFS_trans_sf"/>
</dbReference>
<evidence type="ECO:0000256" key="2">
    <source>
        <dbReference type="ARBA" id="ARBA00022692"/>
    </source>
</evidence>
<dbReference type="RefSeq" id="WP_211287426.1">
    <property type="nucleotide sequence ID" value="NZ_PDJJ01000001.1"/>
</dbReference>
<feature type="transmembrane region" description="Helical" evidence="5">
    <location>
        <begin position="336"/>
        <end position="353"/>
    </location>
</feature>
<proteinExistence type="predicted"/>
<dbReference type="PROSITE" id="PS50850">
    <property type="entry name" value="MFS"/>
    <property type="match status" value="1"/>
</dbReference>
<dbReference type="Proteomes" id="UP000224130">
    <property type="component" value="Unassembled WGS sequence"/>
</dbReference>
<feature type="transmembrane region" description="Helical" evidence="5">
    <location>
        <begin position="359"/>
        <end position="379"/>
    </location>
</feature>
<dbReference type="GO" id="GO:0005886">
    <property type="term" value="C:plasma membrane"/>
    <property type="evidence" value="ECO:0007669"/>
    <property type="project" value="UniProtKB-SubCell"/>
</dbReference>
<dbReference type="InterPro" id="IPR011701">
    <property type="entry name" value="MFS"/>
</dbReference>
<feature type="transmembrane region" description="Helical" evidence="5">
    <location>
        <begin position="43"/>
        <end position="65"/>
    </location>
</feature>
<dbReference type="AlphaFoldDB" id="A0A2A9ERB0"/>
<dbReference type="SUPFAM" id="SSF103473">
    <property type="entry name" value="MFS general substrate transporter"/>
    <property type="match status" value="1"/>
</dbReference>
<accession>A0A2A9ERB0</accession>
<comment type="subcellular location">
    <subcellularLocation>
        <location evidence="1">Cell membrane</location>
        <topology evidence="1">Multi-pass membrane protein</topology>
    </subcellularLocation>
</comment>
<dbReference type="Gene3D" id="1.20.1250.20">
    <property type="entry name" value="MFS general substrate transporter like domains"/>
    <property type="match status" value="2"/>
</dbReference>
<feature type="transmembrane region" description="Helical" evidence="5">
    <location>
        <begin position="136"/>
        <end position="156"/>
    </location>
</feature>
<feature type="transmembrane region" description="Helical" evidence="5">
    <location>
        <begin position="233"/>
        <end position="255"/>
    </location>
</feature>